<reference evidence="1" key="1">
    <citation type="submission" date="2014-09" db="EMBL/GenBank/DDBJ databases">
        <authorList>
            <person name="Magalhaes I.L.F."/>
            <person name="Oliveira U."/>
            <person name="Santos F.R."/>
            <person name="Vidigal T.H.D.A."/>
            <person name="Brescovit A.D."/>
            <person name="Santos A.J."/>
        </authorList>
    </citation>
    <scope>NUCLEOTIDE SEQUENCE</scope>
    <source>
        <tissue evidence="1">Shoot tissue taken approximately 20 cm above the soil surface</tissue>
    </source>
</reference>
<reference evidence="1" key="2">
    <citation type="journal article" date="2015" name="Data Brief">
        <title>Shoot transcriptome of the giant reed, Arundo donax.</title>
        <authorList>
            <person name="Barrero R.A."/>
            <person name="Guerrero F.D."/>
            <person name="Moolhuijzen P."/>
            <person name="Goolsby J.A."/>
            <person name="Tidwell J."/>
            <person name="Bellgard S.E."/>
            <person name="Bellgard M.I."/>
        </authorList>
    </citation>
    <scope>NUCLEOTIDE SEQUENCE</scope>
    <source>
        <tissue evidence="1">Shoot tissue taken approximately 20 cm above the soil surface</tissue>
    </source>
</reference>
<name>A0A0A8ZL84_ARUDO</name>
<dbReference type="AlphaFoldDB" id="A0A0A8ZL84"/>
<proteinExistence type="predicted"/>
<dbReference type="EMBL" id="GBRH01259427">
    <property type="protein sequence ID" value="JAD38468.1"/>
    <property type="molecule type" value="Transcribed_RNA"/>
</dbReference>
<organism evidence="1">
    <name type="scientific">Arundo donax</name>
    <name type="common">Giant reed</name>
    <name type="synonym">Donax arundinaceus</name>
    <dbReference type="NCBI Taxonomy" id="35708"/>
    <lineage>
        <taxon>Eukaryota</taxon>
        <taxon>Viridiplantae</taxon>
        <taxon>Streptophyta</taxon>
        <taxon>Embryophyta</taxon>
        <taxon>Tracheophyta</taxon>
        <taxon>Spermatophyta</taxon>
        <taxon>Magnoliopsida</taxon>
        <taxon>Liliopsida</taxon>
        <taxon>Poales</taxon>
        <taxon>Poaceae</taxon>
        <taxon>PACMAD clade</taxon>
        <taxon>Arundinoideae</taxon>
        <taxon>Arundineae</taxon>
        <taxon>Arundo</taxon>
    </lineage>
</organism>
<evidence type="ECO:0000313" key="1">
    <source>
        <dbReference type="EMBL" id="JAD38468.1"/>
    </source>
</evidence>
<protein>
    <submittedName>
        <fullName evidence="1">Uncharacterized protein</fullName>
    </submittedName>
</protein>
<sequence length="24" mass="2736">MNKKNPSFSSTLILVSRTNLCLLR</sequence>
<accession>A0A0A8ZL84</accession>